<name>A0A1I4MG70_9RHOB</name>
<evidence type="ECO:0000313" key="3">
    <source>
        <dbReference type="Proteomes" id="UP000199144"/>
    </source>
</evidence>
<organism evidence="2 3">
    <name type="scientific">Shimia aestuarii</name>
    <dbReference type="NCBI Taxonomy" id="254406"/>
    <lineage>
        <taxon>Bacteria</taxon>
        <taxon>Pseudomonadati</taxon>
        <taxon>Pseudomonadota</taxon>
        <taxon>Alphaproteobacteria</taxon>
        <taxon>Rhodobacterales</taxon>
        <taxon>Roseobacteraceae</taxon>
    </lineage>
</organism>
<reference evidence="2 3" key="1">
    <citation type="submission" date="2016-10" db="EMBL/GenBank/DDBJ databases">
        <authorList>
            <person name="de Groot N.N."/>
        </authorList>
    </citation>
    <scope>NUCLEOTIDE SEQUENCE [LARGE SCALE GENOMIC DNA]</scope>
    <source>
        <strain evidence="2 3">DSM 15283</strain>
    </source>
</reference>
<keyword evidence="3" id="KW-1185">Reference proteome</keyword>
<protein>
    <recommendedName>
        <fullName evidence="4">Cation/multidrug efflux pump</fullName>
    </recommendedName>
</protein>
<evidence type="ECO:0000256" key="1">
    <source>
        <dbReference type="SAM" id="Phobius"/>
    </source>
</evidence>
<gene>
    <name evidence="2" type="ORF">SAMN04488042_10367</name>
</gene>
<proteinExistence type="predicted"/>
<feature type="transmembrane region" description="Helical" evidence="1">
    <location>
        <begin position="6"/>
        <end position="25"/>
    </location>
</feature>
<dbReference type="AlphaFoldDB" id="A0A1I4MG70"/>
<dbReference type="RefSeq" id="WP_093093477.1">
    <property type="nucleotide sequence ID" value="NZ_FOTQ01000003.1"/>
</dbReference>
<keyword evidence="1" id="KW-0812">Transmembrane</keyword>
<dbReference type="EMBL" id="FOTQ01000003">
    <property type="protein sequence ID" value="SFM02229.1"/>
    <property type="molecule type" value="Genomic_DNA"/>
</dbReference>
<dbReference type="OrthoDB" id="7632202at2"/>
<evidence type="ECO:0008006" key="4">
    <source>
        <dbReference type="Google" id="ProtNLM"/>
    </source>
</evidence>
<dbReference type="Proteomes" id="UP000199144">
    <property type="component" value="Unassembled WGS sequence"/>
</dbReference>
<keyword evidence="1" id="KW-1133">Transmembrane helix</keyword>
<dbReference type="STRING" id="254406.SAMN04488042_10367"/>
<sequence length="94" mass="10907">MFALLRLMAVGFVVLTVVYICLSLYSRSVRRGKLEAEWDTTHGTGDREETPERDAFIEEGLQDYDGSLRRKLIWGVYIIPMTLVTALIYFMNFH</sequence>
<feature type="transmembrane region" description="Helical" evidence="1">
    <location>
        <begin position="72"/>
        <end position="91"/>
    </location>
</feature>
<evidence type="ECO:0000313" key="2">
    <source>
        <dbReference type="EMBL" id="SFM02229.1"/>
    </source>
</evidence>
<accession>A0A1I4MG70</accession>
<keyword evidence="1" id="KW-0472">Membrane</keyword>